<comment type="subcellular location">
    <subcellularLocation>
        <location evidence="1">Membrane</location>
        <topology evidence="1">Multi-pass membrane protein</topology>
    </subcellularLocation>
</comment>
<keyword evidence="5" id="KW-0472">Membrane</keyword>
<dbReference type="Gene3D" id="6.10.110.10">
    <property type="match status" value="1"/>
</dbReference>
<dbReference type="AlphaFoldDB" id="A0AAN6TF88"/>
<comment type="similarity">
    <text evidence="2">Belongs to the IFI6/IFI27 family.</text>
</comment>
<dbReference type="EMBL" id="MU853339">
    <property type="protein sequence ID" value="KAK4113359.1"/>
    <property type="molecule type" value="Genomic_DNA"/>
</dbReference>
<evidence type="ECO:0000313" key="8">
    <source>
        <dbReference type="Proteomes" id="UP001302812"/>
    </source>
</evidence>
<reference evidence="7" key="2">
    <citation type="submission" date="2023-05" db="EMBL/GenBank/DDBJ databases">
        <authorList>
            <consortium name="Lawrence Berkeley National Laboratory"/>
            <person name="Steindorff A."/>
            <person name="Hensen N."/>
            <person name="Bonometti L."/>
            <person name="Westerberg I."/>
            <person name="Brannstrom I.O."/>
            <person name="Guillou S."/>
            <person name="Cros-Aarteil S."/>
            <person name="Calhoun S."/>
            <person name="Haridas S."/>
            <person name="Kuo A."/>
            <person name="Mondo S."/>
            <person name="Pangilinan J."/>
            <person name="Riley R."/>
            <person name="Labutti K."/>
            <person name="Andreopoulos B."/>
            <person name="Lipzen A."/>
            <person name="Chen C."/>
            <person name="Yanf M."/>
            <person name="Daum C."/>
            <person name="Ng V."/>
            <person name="Clum A."/>
            <person name="Ohm R."/>
            <person name="Martin F."/>
            <person name="Silar P."/>
            <person name="Natvig D."/>
            <person name="Lalanne C."/>
            <person name="Gautier V."/>
            <person name="Ament-Velasquez S.L."/>
            <person name="Kruys A."/>
            <person name="Hutchinson M.I."/>
            <person name="Powell A.J."/>
            <person name="Barry K."/>
            <person name="Miller A.N."/>
            <person name="Grigoriev I.V."/>
            <person name="Debuchy R."/>
            <person name="Gladieux P."/>
            <person name="Thoren M.H."/>
            <person name="Johannesson H."/>
        </authorList>
    </citation>
    <scope>NUCLEOTIDE SEQUENCE</scope>
    <source>
        <strain evidence="7">CBS 508.74</strain>
    </source>
</reference>
<gene>
    <name evidence="7" type="ORF">N656DRAFT_778128</name>
</gene>
<protein>
    <submittedName>
        <fullName evidence="7">Uncharacterized protein</fullName>
    </submittedName>
</protein>
<dbReference type="InterPro" id="IPR009311">
    <property type="entry name" value="IFI6/IFI27-like"/>
</dbReference>
<proteinExistence type="inferred from homology"/>
<evidence type="ECO:0000256" key="2">
    <source>
        <dbReference type="ARBA" id="ARBA00007262"/>
    </source>
</evidence>
<comment type="caution">
    <text evidence="7">The sequence shown here is derived from an EMBL/GenBank/DDBJ whole genome shotgun (WGS) entry which is preliminary data.</text>
</comment>
<dbReference type="PANTHER" id="PTHR16932">
    <property type="entry name" value="INTERFERON ALPHA-INDUCIBLE PROTEIN 27"/>
    <property type="match status" value="1"/>
</dbReference>
<reference evidence="7" key="1">
    <citation type="journal article" date="2023" name="Mol. Phylogenet. Evol.">
        <title>Genome-scale phylogeny and comparative genomics of the fungal order Sordariales.</title>
        <authorList>
            <person name="Hensen N."/>
            <person name="Bonometti L."/>
            <person name="Westerberg I."/>
            <person name="Brannstrom I.O."/>
            <person name="Guillou S."/>
            <person name="Cros-Aarteil S."/>
            <person name="Calhoun S."/>
            <person name="Haridas S."/>
            <person name="Kuo A."/>
            <person name="Mondo S."/>
            <person name="Pangilinan J."/>
            <person name="Riley R."/>
            <person name="LaButti K."/>
            <person name="Andreopoulos B."/>
            <person name="Lipzen A."/>
            <person name="Chen C."/>
            <person name="Yan M."/>
            <person name="Daum C."/>
            <person name="Ng V."/>
            <person name="Clum A."/>
            <person name="Steindorff A."/>
            <person name="Ohm R.A."/>
            <person name="Martin F."/>
            <person name="Silar P."/>
            <person name="Natvig D.O."/>
            <person name="Lalanne C."/>
            <person name="Gautier V."/>
            <person name="Ament-Velasquez S.L."/>
            <person name="Kruys A."/>
            <person name="Hutchinson M.I."/>
            <person name="Powell A.J."/>
            <person name="Barry K."/>
            <person name="Miller A.N."/>
            <person name="Grigoriev I.V."/>
            <person name="Debuchy R."/>
            <person name="Gladieux P."/>
            <person name="Hiltunen Thoren M."/>
            <person name="Johannesson H."/>
        </authorList>
    </citation>
    <scope>NUCLEOTIDE SEQUENCE</scope>
    <source>
        <strain evidence="7">CBS 508.74</strain>
    </source>
</reference>
<dbReference type="RefSeq" id="XP_064670929.1">
    <property type="nucleotide sequence ID" value="XM_064814956.1"/>
</dbReference>
<name>A0AAN6TF88_9PEZI</name>
<evidence type="ECO:0000256" key="3">
    <source>
        <dbReference type="ARBA" id="ARBA00022692"/>
    </source>
</evidence>
<dbReference type="PANTHER" id="PTHR16932:SF18">
    <property type="entry name" value="INTERFERON, ALPHA-INDUCIBLE PROTEIN 27-LIKE 2"/>
    <property type="match status" value="1"/>
</dbReference>
<keyword evidence="8" id="KW-1185">Reference proteome</keyword>
<evidence type="ECO:0000313" key="7">
    <source>
        <dbReference type="EMBL" id="KAK4113359.1"/>
    </source>
</evidence>
<dbReference type="Proteomes" id="UP001302812">
    <property type="component" value="Unassembled WGS sequence"/>
</dbReference>
<evidence type="ECO:0000256" key="6">
    <source>
        <dbReference type="SAM" id="MobiDB-lite"/>
    </source>
</evidence>
<organism evidence="7 8">
    <name type="scientific">Canariomyces notabilis</name>
    <dbReference type="NCBI Taxonomy" id="2074819"/>
    <lineage>
        <taxon>Eukaryota</taxon>
        <taxon>Fungi</taxon>
        <taxon>Dikarya</taxon>
        <taxon>Ascomycota</taxon>
        <taxon>Pezizomycotina</taxon>
        <taxon>Sordariomycetes</taxon>
        <taxon>Sordariomycetidae</taxon>
        <taxon>Sordariales</taxon>
        <taxon>Chaetomiaceae</taxon>
        <taxon>Canariomyces</taxon>
    </lineage>
</organism>
<sequence length="178" mass="16291">MRPTGAIGIGQAAFRGAAALSGSIASAGKHAANAGKYAMEKAGEGVNWVAENPGSAACAAVTVGGLAVVAAPAIATTPMLAAVGFGPSGPIAGSIAAGVQSAIGNVAAGSVFATCQSAAMGGAGAATLASAAQGVGLGVAAAAGAAAAKLAKGTSDEDTGTSEEDPGTSDEDTEGSCN</sequence>
<dbReference type="Pfam" id="PF06140">
    <property type="entry name" value="Ifi-6-16"/>
    <property type="match status" value="1"/>
</dbReference>
<evidence type="ECO:0000256" key="4">
    <source>
        <dbReference type="ARBA" id="ARBA00022989"/>
    </source>
</evidence>
<dbReference type="GO" id="GO:0016020">
    <property type="term" value="C:membrane"/>
    <property type="evidence" value="ECO:0007669"/>
    <property type="project" value="UniProtKB-SubCell"/>
</dbReference>
<evidence type="ECO:0000256" key="5">
    <source>
        <dbReference type="ARBA" id="ARBA00023136"/>
    </source>
</evidence>
<feature type="region of interest" description="Disordered" evidence="6">
    <location>
        <begin position="151"/>
        <end position="178"/>
    </location>
</feature>
<accession>A0AAN6TF88</accession>
<dbReference type="GeneID" id="89939081"/>
<keyword evidence="4" id="KW-1133">Transmembrane helix</keyword>
<feature type="compositionally biased region" description="Acidic residues" evidence="6">
    <location>
        <begin position="156"/>
        <end position="178"/>
    </location>
</feature>
<evidence type="ECO:0000256" key="1">
    <source>
        <dbReference type="ARBA" id="ARBA00004141"/>
    </source>
</evidence>
<dbReference type="InterPro" id="IPR038213">
    <property type="entry name" value="IFI6/IFI27-like_sf"/>
</dbReference>
<keyword evidence="3" id="KW-0812">Transmembrane</keyword>